<proteinExistence type="inferred from homology"/>
<evidence type="ECO:0000256" key="2">
    <source>
        <dbReference type="ARBA" id="ARBA00005340"/>
    </source>
</evidence>
<name>A0A0D2WQD8_CAPO3</name>
<protein>
    <submittedName>
        <fullName evidence="10">Endonuclease IV</fullName>
    </submittedName>
</protein>
<dbReference type="PANTHER" id="PTHR21445">
    <property type="entry name" value="ENDONUCLEASE IV ENDODEOXYRIBONUCLEASE IV"/>
    <property type="match status" value="1"/>
</dbReference>
<dbReference type="Pfam" id="PF01261">
    <property type="entry name" value="AP_endonuc_2"/>
    <property type="match status" value="1"/>
</dbReference>
<dbReference type="GO" id="GO:0006284">
    <property type="term" value="P:base-excision repair"/>
    <property type="evidence" value="ECO:0007669"/>
    <property type="project" value="TreeGrafter"/>
</dbReference>
<dbReference type="NCBIfam" id="NF002199">
    <property type="entry name" value="PRK01060.1-4"/>
    <property type="match status" value="1"/>
</dbReference>
<sequence>MQSLTRRSARLLASSATAIHAAPATHNTPSKSESPLVQSTRAESRVASSPRSKRTHSQATEPSAAAAAAVPSPSHSIAAEAQSTEQAASSSSSAPSSRSKRARIQEPAEQGSAPTPTTAAAKPTVARRARTNKSTSNDSSSNSTIASVKVEAADQAIPAAGSSPSGIGSLPLSTLSTTVSRLVGYHVSTAGGVQNAPVNAALVGATAFAMDTRSKRKWDSPPYTAATIQAFRKACCEHGYQPHQILPHGSYLINAGSPVPEILAKSRAALIEEVQRCEQLGLSQYNFHPGSTVGLCTTEKCIETIAESIDLAVGASKAVTVVVESMTGSGNVIGGKFEHLRDIIAHVKDKTRIGVCLDTCHMFAAGFDLRTRAEYDKVMNDFDRIVGFQYLRGLHLNDSKGELGCNRDRHENIGKGKLGLSAFELIMNDERFRNIPMILETPVSAEVESDGYKKEIELLQSMVRTGK</sequence>
<dbReference type="STRING" id="595528.A0A0D2WQD8"/>
<feature type="compositionally biased region" description="Low complexity" evidence="8">
    <location>
        <begin position="113"/>
        <end position="124"/>
    </location>
</feature>
<dbReference type="PANTHER" id="PTHR21445:SF0">
    <property type="entry name" value="APURINIC-APYRIMIDINIC ENDONUCLEASE"/>
    <property type="match status" value="1"/>
</dbReference>
<organism evidence="10 11">
    <name type="scientific">Capsaspora owczarzaki (strain ATCC 30864)</name>
    <dbReference type="NCBI Taxonomy" id="595528"/>
    <lineage>
        <taxon>Eukaryota</taxon>
        <taxon>Filasterea</taxon>
        <taxon>Capsaspora</taxon>
    </lineage>
</organism>
<dbReference type="PhylomeDB" id="A0A0D2WQD8"/>
<feature type="region of interest" description="Disordered" evidence="8">
    <location>
        <begin position="1"/>
        <end position="144"/>
    </location>
</feature>
<dbReference type="RefSeq" id="XP_004347342.1">
    <property type="nucleotide sequence ID" value="XM_004347292.2"/>
</dbReference>
<feature type="compositionally biased region" description="Low complexity" evidence="8">
    <location>
        <begin position="132"/>
        <end position="144"/>
    </location>
</feature>
<dbReference type="HAMAP" id="MF_00152">
    <property type="entry name" value="Nfo"/>
    <property type="match status" value="1"/>
</dbReference>
<dbReference type="FunFam" id="3.20.20.150:FF:000001">
    <property type="entry name" value="Probable endonuclease 4"/>
    <property type="match status" value="1"/>
</dbReference>
<keyword evidence="5" id="KW-0378">Hydrolase</keyword>
<evidence type="ECO:0000256" key="5">
    <source>
        <dbReference type="ARBA" id="ARBA00022801"/>
    </source>
</evidence>
<feature type="compositionally biased region" description="Low complexity" evidence="8">
    <location>
        <begin position="1"/>
        <end position="26"/>
    </location>
</feature>
<dbReference type="GO" id="GO:0008081">
    <property type="term" value="F:phosphoric diester hydrolase activity"/>
    <property type="evidence" value="ECO:0007669"/>
    <property type="project" value="TreeGrafter"/>
</dbReference>
<dbReference type="SMART" id="SM00518">
    <property type="entry name" value="AP2Ec"/>
    <property type="match status" value="1"/>
</dbReference>
<dbReference type="PROSITE" id="PS00731">
    <property type="entry name" value="AP_NUCLEASE_F2_3"/>
    <property type="match status" value="1"/>
</dbReference>
<dbReference type="InterPro" id="IPR001719">
    <property type="entry name" value="AP_endonuc_2"/>
</dbReference>
<accession>A0A0D2WQD8</accession>
<dbReference type="GO" id="GO:0005739">
    <property type="term" value="C:mitochondrion"/>
    <property type="evidence" value="ECO:0007669"/>
    <property type="project" value="TreeGrafter"/>
</dbReference>
<dbReference type="InterPro" id="IPR018246">
    <property type="entry name" value="AP_endonuc_F2_Zn_BS"/>
</dbReference>
<evidence type="ECO:0000256" key="6">
    <source>
        <dbReference type="ARBA" id="ARBA00022833"/>
    </source>
</evidence>
<dbReference type="eggNOG" id="KOG3997">
    <property type="taxonomic scope" value="Eukaryota"/>
</dbReference>
<keyword evidence="4" id="KW-0227">DNA damage</keyword>
<evidence type="ECO:0000256" key="8">
    <source>
        <dbReference type="SAM" id="MobiDB-lite"/>
    </source>
</evidence>
<gene>
    <name evidence="10" type="ORF">CAOG_004595</name>
</gene>
<keyword evidence="10" id="KW-0255">Endonuclease</keyword>
<keyword evidence="11" id="KW-1185">Reference proteome</keyword>
<dbReference type="NCBIfam" id="TIGR00587">
    <property type="entry name" value="nfo"/>
    <property type="match status" value="1"/>
</dbReference>
<feature type="domain" description="Xylose isomerase-like TIM barrel" evidence="9">
    <location>
        <begin position="200"/>
        <end position="461"/>
    </location>
</feature>
<dbReference type="PROSITE" id="PS51432">
    <property type="entry name" value="AP_NUCLEASE_F2_4"/>
    <property type="match status" value="1"/>
</dbReference>
<evidence type="ECO:0000256" key="3">
    <source>
        <dbReference type="ARBA" id="ARBA00022723"/>
    </source>
</evidence>
<dbReference type="Gene3D" id="3.20.20.150">
    <property type="entry name" value="Divalent-metal-dependent TIM barrel enzymes"/>
    <property type="match status" value="1"/>
</dbReference>
<evidence type="ECO:0000313" key="10">
    <source>
        <dbReference type="EMBL" id="KJE93875.1"/>
    </source>
</evidence>
<dbReference type="Proteomes" id="UP000008743">
    <property type="component" value="Unassembled WGS sequence"/>
</dbReference>
<dbReference type="CDD" id="cd00019">
    <property type="entry name" value="AP2Ec"/>
    <property type="match status" value="1"/>
</dbReference>
<evidence type="ECO:0000256" key="7">
    <source>
        <dbReference type="ARBA" id="ARBA00023204"/>
    </source>
</evidence>
<dbReference type="GO" id="GO:0008270">
    <property type="term" value="F:zinc ion binding"/>
    <property type="evidence" value="ECO:0007669"/>
    <property type="project" value="InterPro"/>
</dbReference>
<dbReference type="PROSITE" id="PS00729">
    <property type="entry name" value="AP_NUCLEASE_F2_1"/>
    <property type="match status" value="1"/>
</dbReference>
<evidence type="ECO:0000313" key="11">
    <source>
        <dbReference type="Proteomes" id="UP000008743"/>
    </source>
</evidence>
<evidence type="ECO:0000259" key="9">
    <source>
        <dbReference type="Pfam" id="PF01261"/>
    </source>
</evidence>
<evidence type="ECO:0000256" key="1">
    <source>
        <dbReference type="ARBA" id="ARBA00001947"/>
    </source>
</evidence>
<keyword evidence="10" id="KW-0540">Nuclease</keyword>
<dbReference type="OrthoDB" id="7663182at2759"/>
<dbReference type="PROSITE" id="PS00730">
    <property type="entry name" value="AP_NUCLEASE_F2_2"/>
    <property type="match status" value="1"/>
</dbReference>
<evidence type="ECO:0000256" key="4">
    <source>
        <dbReference type="ARBA" id="ARBA00022763"/>
    </source>
</evidence>
<dbReference type="SUPFAM" id="SSF51658">
    <property type="entry name" value="Xylose isomerase-like"/>
    <property type="match status" value="1"/>
</dbReference>
<reference evidence="11" key="1">
    <citation type="submission" date="2011-02" db="EMBL/GenBank/DDBJ databases">
        <title>The Genome Sequence of Capsaspora owczarzaki ATCC 30864.</title>
        <authorList>
            <person name="Russ C."/>
            <person name="Cuomo C."/>
            <person name="Burger G."/>
            <person name="Gray M.W."/>
            <person name="Holland P.W.H."/>
            <person name="King N."/>
            <person name="Lang F.B.F."/>
            <person name="Roger A.J."/>
            <person name="Ruiz-Trillo I."/>
            <person name="Young S.K."/>
            <person name="Zeng Q."/>
            <person name="Gargeya S."/>
            <person name="Alvarado L."/>
            <person name="Berlin A."/>
            <person name="Chapman S.B."/>
            <person name="Chen Z."/>
            <person name="Freedman E."/>
            <person name="Gellesch M."/>
            <person name="Goldberg J."/>
            <person name="Griggs A."/>
            <person name="Gujja S."/>
            <person name="Heilman E."/>
            <person name="Heiman D."/>
            <person name="Howarth C."/>
            <person name="Mehta T."/>
            <person name="Neiman D."/>
            <person name="Pearson M."/>
            <person name="Roberts A."/>
            <person name="Saif S."/>
            <person name="Shea T."/>
            <person name="Shenoy N."/>
            <person name="Sisk P."/>
            <person name="Stolte C."/>
            <person name="Sykes S."/>
            <person name="White J."/>
            <person name="Yandava C."/>
            <person name="Haas B."/>
            <person name="Nusbaum C."/>
            <person name="Birren B."/>
        </authorList>
    </citation>
    <scope>NUCLEOTIDE SEQUENCE</scope>
    <source>
        <strain evidence="11">ATCC 30864</strain>
    </source>
</reference>
<dbReference type="AlphaFoldDB" id="A0A0D2WQD8"/>
<comment type="cofactor">
    <cofactor evidence="1">
        <name>Zn(2+)</name>
        <dbReference type="ChEBI" id="CHEBI:29105"/>
    </cofactor>
</comment>
<dbReference type="EMBL" id="KE346366">
    <property type="protein sequence ID" value="KJE93875.1"/>
    <property type="molecule type" value="Genomic_DNA"/>
</dbReference>
<dbReference type="InterPro" id="IPR013022">
    <property type="entry name" value="Xyl_isomerase-like_TIM-brl"/>
</dbReference>
<keyword evidence="7" id="KW-0234">DNA repair</keyword>
<feature type="compositionally biased region" description="Polar residues" evidence="8">
    <location>
        <begin position="27"/>
        <end position="50"/>
    </location>
</feature>
<keyword evidence="6" id="KW-0862">Zinc</keyword>
<dbReference type="GO" id="GO:0005634">
    <property type="term" value="C:nucleus"/>
    <property type="evidence" value="ECO:0007669"/>
    <property type="project" value="TreeGrafter"/>
</dbReference>
<dbReference type="FunCoup" id="A0A0D2WQD8">
    <property type="interactions" value="272"/>
</dbReference>
<dbReference type="InterPro" id="IPR036237">
    <property type="entry name" value="Xyl_isomerase-like_sf"/>
</dbReference>
<dbReference type="InParanoid" id="A0A0D2WQD8"/>
<keyword evidence="3" id="KW-0479">Metal-binding</keyword>
<feature type="compositionally biased region" description="Low complexity" evidence="8">
    <location>
        <begin position="57"/>
        <end position="97"/>
    </location>
</feature>
<dbReference type="GO" id="GO:0003906">
    <property type="term" value="F:DNA-(apurinic or apyrimidinic site) endonuclease activity"/>
    <property type="evidence" value="ECO:0007669"/>
    <property type="project" value="TreeGrafter"/>
</dbReference>
<dbReference type="GO" id="GO:0003677">
    <property type="term" value="F:DNA binding"/>
    <property type="evidence" value="ECO:0007669"/>
    <property type="project" value="InterPro"/>
</dbReference>
<comment type="similarity">
    <text evidence="2">Belongs to the AP endonuclease 2 family.</text>
</comment>